<protein>
    <recommendedName>
        <fullName evidence="4">Outer membrane protein beta-barrel domain-containing protein</fullName>
    </recommendedName>
</protein>
<dbReference type="RefSeq" id="WP_081228617.1">
    <property type="nucleotide sequence ID" value="NZ_PIFK01000029.1"/>
</dbReference>
<evidence type="ECO:0000256" key="1">
    <source>
        <dbReference type="SAM" id="SignalP"/>
    </source>
</evidence>
<evidence type="ECO:0008006" key="4">
    <source>
        <dbReference type="Google" id="ProtNLM"/>
    </source>
</evidence>
<evidence type="ECO:0000313" key="3">
    <source>
        <dbReference type="Proteomes" id="UP000244197"/>
    </source>
</evidence>
<evidence type="ECO:0000313" key="2">
    <source>
        <dbReference type="EMBL" id="PTP32127.1"/>
    </source>
</evidence>
<feature type="chain" id="PRO_5030036374" description="Outer membrane protein beta-barrel domain-containing protein" evidence="1">
    <location>
        <begin position="24"/>
        <end position="251"/>
    </location>
</feature>
<sequence>MKKRTKIAFATTLFCAGITLAHAQDSNEEVIDPSNLTAVNTSAYLGFSNQGDVKLSGSIGYGLQNGQMAMGTIEGTMDQDGKYKDSRLQYFHVMNFANPVMPSAAGSIDIIDNTQFTTAALGGVVMIKPDVENLTLFGRVGVLAGDYDSDFASSMGEKKTDILGGMAAAYISWKPGADGTYFMLSPEYTYMDGDIETSLLKSSITAGTPLSSDGTRWGQFKIENTNGSMKSTSKKIDIDDTVAWVFYKVYF</sequence>
<feature type="signal peptide" evidence="1">
    <location>
        <begin position="1"/>
        <end position="23"/>
    </location>
</feature>
<gene>
    <name evidence="2" type="ORF">CWO07_15460</name>
</gene>
<proteinExistence type="predicted"/>
<name>A0A1V9JSJ2_VIBSP</name>
<keyword evidence="1" id="KW-0732">Signal</keyword>
<dbReference type="Proteomes" id="UP000244197">
    <property type="component" value="Unassembled WGS sequence"/>
</dbReference>
<dbReference type="EMBL" id="PIFK01000029">
    <property type="protein sequence ID" value="PTP32127.1"/>
    <property type="molecule type" value="Genomic_DNA"/>
</dbReference>
<accession>A0A1V9JSJ2</accession>
<organism evidence="2 3">
    <name type="scientific">Vibrio splendidus</name>
    <dbReference type="NCBI Taxonomy" id="29497"/>
    <lineage>
        <taxon>Bacteria</taxon>
        <taxon>Pseudomonadati</taxon>
        <taxon>Pseudomonadota</taxon>
        <taxon>Gammaproteobacteria</taxon>
        <taxon>Vibrionales</taxon>
        <taxon>Vibrionaceae</taxon>
        <taxon>Vibrio</taxon>
    </lineage>
</organism>
<comment type="caution">
    <text evidence="2">The sequence shown here is derived from an EMBL/GenBank/DDBJ whole genome shotgun (WGS) entry which is preliminary data.</text>
</comment>
<dbReference type="AlphaFoldDB" id="A0A1V9JSJ2"/>
<reference evidence="2 3" key="1">
    <citation type="submission" date="2017-11" db="EMBL/GenBank/DDBJ databases">
        <title>Population delineation of vibrios coincides with oyster pathogenicity.</title>
        <authorList>
            <person name="Bruto M."/>
            <person name="Labreuche Y."/>
            <person name="James A."/>
            <person name="Piel D."/>
            <person name="Chenivesse S."/>
            <person name="Petton B."/>
            <person name="Polz M.F."/>
            <person name="Le Roux F."/>
        </authorList>
    </citation>
    <scope>NUCLEOTIDE SEQUENCE [LARGE SCALE GENOMIC DNA]</scope>
    <source>
        <strain evidence="2 3">FF_144</strain>
    </source>
</reference>